<dbReference type="HOGENOM" id="CLU_826439_0_0_1"/>
<dbReference type="EMBL" id="AQGS01000480">
    <property type="protein sequence ID" value="EPS39265.1"/>
    <property type="molecule type" value="Genomic_DNA"/>
</dbReference>
<dbReference type="OMA" id="MPHASVW"/>
<accession>S8A8D0</accession>
<reference evidence="3 4" key="1">
    <citation type="journal article" date="2013" name="PLoS Genet.">
        <title>Genomic mechanisms accounting for the adaptation to parasitism in nematode-trapping fungi.</title>
        <authorList>
            <person name="Meerupati T."/>
            <person name="Andersson K.M."/>
            <person name="Friman E."/>
            <person name="Kumar D."/>
            <person name="Tunlid A."/>
            <person name="Ahren D."/>
        </authorList>
    </citation>
    <scope>NUCLEOTIDE SEQUENCE [LARGE SCALE GENOMIC DNA]</scope>
    <source>
        <strain evidence="3 4">CBS 200.50</strain>
    </source>
</reference>
<name>S8A8D0_DACHA</name>
<gene>
    <name evidence="3" type="ORF">H072_6951</name>
</gene>
<feature type="domain" description="SRR1-like" evidence="2">
    <location>
        <begin position="100"/>
        <end position="312"/>
    </location>
</feature>
<dbReference type="Proteomes" id="UP000015100">
    <property type="component" value="Unassembled WGS sequence"/>
</dbReference>
<proteinExistence type="predicted"/>
<feature type="region of interest" description="Disordered" evidence="1">
    <location>
        <begin position="1"/>
        <end position="38"/>
    </location>
</feature>
<comment type="caution">
    <text evidence="3">The sequence shown here is derived from an EMBL/GenBank/DDBJ whole genome shotgun (WGS) entry which is preliminary data.</text>
</comment>
<feature type="compositionally biased region" description="Basic and acidic residues" evidence="1">
    <location>
        <begin position="163"/>
        <end position="179"/>
    </location>
</feature>
<evidence type="ECO:0000256" key="1">
    <source>
        <dbReference type="SAM" id="MobiDB-lite"/>
    </source>
</evidence>
<feature type="compositionally biased region" description="Polar residues" evidence="1">
    <location>
        <begin position="10"/>
        <end position="19"/>
    </location>
</feature>
<evidence type="ECO:0000259" key="2">
    <source>
        <dbReference type="Pfam" id="PF07985"/>
    </source>
</evidence>
<protein>
    <recommendedName>
        <fullName evidence="2">SRR1-like domain-containing protein</fullName>
    </recommendedName>
</protein>
<dbReference type="PANTHER" id="PTHR42080:SF1">
    <property type="entry name" value="SRR1-LIKE DOMAIN-CONTAINING PROTEIN"/>
    <property type="match status" value="1"/>
</dbReference>
<organism evidence="3 4">
    <name type="scientific">Dactylellina haptotyla (strain CBS 200.50)</name>
    <name type="common">Nematode-trapping fungus</name>
    <name type="synonym">Monacrosporium haptotylum</name>
    <dbReference type="NCBI Taxonomy" id="1284197"/>
    <lineage>
        <taxon>Eukaryota</taxon>
        <taxon>Fungi</taxon>
        <taxon>Dikarya</taxon>
        <taxon>Ascomycota</taxon>
        <taxon>Pezizomycotina</taxon>
        <taxon>Orbiliomycetes</taxon>
        <taxon>Orbiliales</taxon>
        <taxon>Orbiliaceae</taxon>
        <taxon>Dactylellina</taxon>
    </lineage>
</organism>
<dbReference type="Pfam" id="PF07985">
    <property type="entry name" value="SRR1"/>
    <property type="match status" value="1"/>
</dbReference>
<dbReference type="OrthoDB" id="5423250at2759"/>
<keyword evidence="4" id="KW-1185">Reference proteome</keyword>
<reference evidence="4" key="2">
    <citation type="submission" date="2013-04" db="EMBL/GenBank/DDBJ databases">
        <title>Genomic mechanisms accounting for the adaptation to parasitism in nematode-trapping fungi.</title>
        <authorList>
            <person name="Ahren D.G."/>
        </authorList>
    </citation>
    <scope>NUCLEOTIDE SEQUENCE [LARGE SCALE GENOMIC DNA]</scope>
    <source>
        <strain evidence="4">CBS 200.50</strain>
    </source>
</reference>
<feature type="region of interest" description="Disordered" evidence="1">
    <location>
        <begin position="142"/>
        <end position="179"/>
    </location>
</feature>
<sequence>MSARQRHSRVTTSDGWTTISNSSARKKKGSSAAKNAAHSALLAHKSDLSDVKNGGNGKEAAYRDPIDEKELAKVKARLEKQIDGFNSSSGCVGLKSVLGEERLTGVNNVLILALGSISESFKPGPGYQLAAALGIIEALKGDSKNRTPETDGEDAADGTVLESQEKKENKDCISTSKEEKGSQDQMTVLSYDPIYTAIDINLLKLHGITHVPTSEIPSDAEWYKSSVVYMPHASVWLNHKYFMLRPKVWIGNSFDIYEIAVSGDDENGRNGSEVAILLKEVDEVVKAENYVKIIWPEEGWGGGAMFNNLAIYVRKGDSVGGEENDLINGMENISLS</sequence>
<evidence type="ECO:0000313" key="4">
    <source>
        <dbReference type="Proteomes" id="UP000015100"/>
    </source>
</evidence>
<evidence type="ECO:0000313" key="3">
    <source>
        <dbReference type="EMBL" id="EPS39265.1"/>
    </source>
</evidence>
<dbReference type="PANTHER" id="PTHR42080">
    <property type="entry name" value="SRR1 DOMAIN-CONTAINING PROTEIN"/>
    <property type="match status" value="1"/>
</dbReference>
<dbReference type="AlphaFoldDB" id="S8A8D0"/>
<dbReference type="InterPro" id="IPR012942">
    <property type="entry name" value="SRR1-like"/>
</dbReference>